<keyword evidence="2" id="KW-1185">Reference proteome</keyword>
<dbReference type="Proteomes" id="UP001652542">
    <property type="component" value="Unassembled WGS sequence"/>
</dbReference>
<dbReference type="Gene3D" id="2.30.110.20">
    <property type="entry name" value="Hcp1-like"/>
    <property type="match status" value="1"/>
</dbReference>
<dbReference type="EMBL" id="JAOWKY010000002">
    <property type="protein sequence ID" value="MCV2869203.1"/>
    <property type="molecule type" value="Genomic_DNA"/>
</dbReference>
<protein>
    <submittedName>
        <fullName evidence="1">Type VI secretion system tube protein Hcp</fullName>
    </submittedName>
</protein>
<dbReference type="InterPro" id="IPR053165">
    <property type="entry name" value="HSI-I_assembly_Hcp1"/>
</dbReference>
<gene>
    <name evidence="1" type="ORF">OEW28_11250</name>
</gene>
<dbReference type="InterPro" id="IPR036624">
    <property type="entry name" value="Hcp1-lik_sf"/>
</dbReference>
<reference evidence="1 2" key="1">
    <citation type="submission" date="2022-10" db="EMBL/GenBank/DDBJ databases">
        <title>Defluviimonas sp. nov., isolated from ocean surface water.</title>
        <authorList>
            <person name="He W."/>
            <person name="Wang L."/>
            <person name="Zhang D.-F."/>
        </authorList>
    </citation>
    <scope>NUCLEOTIDE SEQUENCE [LARGE SCALE GENOMIC DNA]</scope>
    <source>
        <strain evidence="1 2">WL0002</strain>
    </source>
</reference>
<dbReference type="PANTHER" id="PTHR36152">
    <property type="entry name" value="CYTOPLASMIC PROTEIN-RELATED"/>
    <property type="match status" value="1"/>
</dbReference>
<proteinExistence type="predicted"/>
<comment type="caution">
    <text evidence="1">The sequence shown here is derived from an EMBL/GenBank/DDBJ whole genome shotgun (WGS) entry which is preliminary data.</text>
</comment>
<accession>A0ABT2ZDI2</accession>
<organism evidence="1 2">
    <name type="scientific">Albidovulum marisflavi</name>
    <dbReference type="NCBI Taxonomy" id="2984159"/>
    <lineage>
        <taxon>Bacteria</taxon>
        <taxon>Pseudomonadati</taxon>
        <taxon>Pseudomonadota</taxon>
        <taxon>Alphaproteobacteria</taxon>
        <taxon>Rhodobacterales</taxon>
        <taxon>Paracoccaceae</taxon>
        <taxon>Albidovulum</taxon>
    </lineage>
</organism>
<sequence length="174" mass="19127">MSFDAFCYSTTNAEDIPGETQDETYNEKKAFEIISFELGAENNINIGSISGGGGAGKATFKEVSITKKTDTASTGLFHALVTGKHFDNMIIELRRSGHEDTKSGGVFMKFEMHLVMVQDISWSGSDGDDVCEETVVLQYGAIKIHYMAQDGKGKMGAPKEAMWNRVKNNKSMIY</sequence>
<dbReference type="PANTHER" id="PTHR36152:SF1">
    <property type="entry name" value="UBIQUITIN-LIKE DOMAIN-CONTAINING PROTEIN"/>
    <property type="match status" value="1"/>
</dbReference>
<dbReference type="RefSeq" id="WP_263734853.1">
    <property type="nucleotide sequence ID" value="NZ_JAOWKY010000002.1"/>
</dbReference>
<dbReference type="SUPFAM" id="SSF141452">
    <property type="entry name" value="Hcp1-like"/>
    <property type="match status" value="1"/>
</dbReference>
<evidence type="ECO:0000313" key="2">
    <source>
        <dbReference type="Proteomes" id="UP001652542"/>
    </source>
</evidence>
<dbReference type="Pfam" id="PF05638">
    <property type="entry name" value="T6SS_HCP"/>
    <property type="match status" value="1"/>
</dbReference>
<evidence type="ECO:0000313" key="1">
    <source>
        <dbReference type="EMBL" id="MCV2869203.1"/>
    </source>
</evidence>
<name>A0ABT2ZDI2_9RHOB</name>
<dbReference type="InterPro" id="IPR008514">
    <property type="entry name" value="T6SS_Hcp"/>
</dbReference>